<feature type="transmembrane region" description="Helical" evidence="7">
    <location>
        <begin position="502"/>
        <end position="520"/>
    </location>
</feature>
<protein>
    <submittedName>
        <fullName evidence="10">ABC transporter permease subunit</fullName>
    </submittedName>
    <submittedName>
        <fullName evidence="9">Oligopeptide transport system permease protein oppC</fullName>
    </submittedName>
</protein>
<dbReference type="PROSITE" id="PS50012">
    <property type="entry name" value="RCC1_3"/>
    <property type="match status" value="3"/>
</dbReference>
<evidence type="ECO:0000256" key="4">
    <source>
        <dbReference type="ARBA" id="ARBA00022692"/>
    </source>
</evidence>
<keyword evidence="2 7" id="KW-0813">Transport</keyword>
<accession>A0A173TK74</accession>
<keyword evidence="3" id="KW-1003">Cell membrane</keyword>
<keyword evidence="5 7" id="KW-1133">Transmembrane helix</keyword>
<keyword evidence="4 7" id="KW-0812">Transmembrane</keyword>
<evidence type="ECO:0000256" key="7">
    <source>
        <dbReference type="RuleBase" id="RU363032"/>
    </source>
</evidence>
<evidence type="ECO:0000256" key="2">
    <source>
        <dbReference type="ARBA" id="ARBA00022448"/>
    </source>
</evidence>
<dbReference type="Gene3D" id="1.10.3720.10">
    <property type="entry name" value="MetI-like"/>
    <property type="match status" value="1"/>
</dbReference>
<dbReference type="Pfam" id="PF13540">
    <property type="entry name" value="RCC1_2"/>
    <property type="match status" value="4"/>
</dbReference>
<name>A0A173TK74_9FIRM</name>
<evidence type="ECO:0000313" key="13">
    <source>
        <dbReference type="Proteomes" id="UP000283586"/>
    </source>
</evidence>
<dbReference type="InterPro" id="IPR000408">
    <property type="entry name" value="Reg_chr_condens"/>
</dbReference>
<dbReference type="Proteomes" id="UP000284465">
    <property type="component" value="Unassembled WGS sequence"/>
</dbReference>
<dbReference type="InterPro" id="IPR025966">
    <property type="entry name" value="OppC_N"/>
</dbReference>
<keyword evidence="6 7" id="KW-0472">Membrane</keyword>
<evidence type="ECO:0000313" key="12">
    <source>
        <dbReference type="Proteomes" id="UP000095350"/>
    </source>
</evidence>
<dbReference type="PROSITE" id="PS50928">
    <property type="entry name" value="ABC_TM1"/>
    <property type="match status" value="1"/>
</dbReference>
<dbReference type="GO" id="GO:0055085">
    <property type="term" value="P:transmembrane transport"/>
    <property type="evidence" value="ECO:0007669"/>
    <property type="project" value="InterPro"/>
</dbReference>
<gene>
    <name evidence="9" type="primary">oppC_1</name>
    <name evidence="10" type="ORF">DW927_01565</name>
    <name evidence="11" type="ORF">DWZ31_06740</name>
    <name evidence="9" type="ORF">ERS852572_01583</name>
</gene>
<dbReference type="Gene3D" id="2.130.10.30">
    <property type="entry name" value="Regulator of chromosome condensation 1/beta-lactamase-inhibitor protein II"/>
    <property type="match status" value="2"/>
</dbReference>
<feature type="transmembrane region" description="Helical" evidence="7">
    <location>
        <begin position="39"/>
        <end position="60"/>
    </location>
</feature>
<dbReference type="Pfam" id="PF12911">
    <property type="entry name" value="OppC_N"/>
    <property type="match status" value="1"/>
</dbReference>
<evidence type="ECO:0000313" key="9">
    <source>
        <dbReference type="EMBL" id="CUN02790.1"/>
    </source>
</evidence>
<evidence type="ECO:0000256" key="3">
    <source>
        <dbReference type="ARBA" id="ARBA00022475"/>
    </source>
</evidence>
<dbReference type="EMBL" id="CYXZ01000010">
    <property type="protein sequence ID" value="CUN02790.1"/>
    <property type="molecule type" value="Genomic_DNA"/>
</dbReference>
<comment type="subcellular location">
    <subcellularLocation>
        <location evidence="1 7">Cell membrane</location>
        <topology evidence="1 7">Multi-pass membrane protein</topology>
    </subcellularLocation>
</comment>
<dbReference type="SUPFAM" id="SSF50985">
    <property type="entry name" value="RCC1/BLIP-II"/>
    <property type="match status" value="2"/>
</dbReference>
<dbReference type="InterPro" id="IPR009091">
    <property type="entry name" value="RCC1/BLIP-II"/>
</dbReference>
<proteinExistence type="inferred from homology"/>
<dbReference type="PaxDb" id="166486-ERS852572_01583"/>
<dbReference type="Proteomes" id="UP000283586">
    <property type="component" value="Unassembled WGS sequence"/>
</dbReference>
<dbReference type="AlphaFoldDB" id="A0A173TK74"/>
<dbReference type="RefSeq" id="WP_055194091.1">
    <property type="nucleotide sequence ID" value="NZ_CABIYH010000010.1"/>
</dbReference>
<dbReference type="PANTHER" id="PTHR43386:SF1">
    <property type="entry name" value="D,D-DIPEPTIDE TRANSPORT SYSTEM PERMEASE PROTEIN DDPC-RELATED"/>
    <property type="match status" value="1"/>
</dbReference>
<comment type="similarity">
    <text evidence="7">Belongs to the binding-protein-dependent transport system permease family.</text>
</comment>
<evidence type="ECO:0000259" key="8">
    <source>
        <dbReference type="PROSITE" id="PS50928"/>
    </source>
</evidence>
<reference evidence="13 14" key="2">
    <citation type="submission" date="2018-08" db="EMBL/GenBank/DDBJ databases">
        <title>A genome reference for cultivated species of the human gut microbiota.</title>
        <authorList>
            <person name="Zou Y."/>
            <person name="Xue W."/>
            <person name="Luo G."/>
        </authorList>
    </citation>
    <scope>NUCLEOTIDE SEQUENCE [LARGE SCALE GENOMIC DNA]</scope>
    <source>
        <strain evidence="11 13">AF31-21AC</strain>
        <strain evidence="10 14">AM43-11</strain>
    </source>
</reference>
<feature type="transmembrane region" description="Helical" evidence="7">
    <location>
        <begin position="389"/>
        <end position="413"/>
    </location>
</feature>
<evidence type="ECO:0000313" key="14">
    <source>
        <dbReference type="Proteomes" id="UP000284465"/>
    </source>
</evidence>
<dbReference type="EMBL" id="QSFP01000001">
    <property type="protein sequence ID" value="RHA70366.1"/>
    <property type="molecule type" value="Genomic_DNA"/>
</dbReference>
<feature type="transmembrane region" description="Helical" evidence="7">
    <location>
        <begin position="425"/>
        <end position="446"/>
    </location>
</feature>
<evidence type="ECO:0000313" key="10">
    <source>
        <dbReference type="EMBL" id="RHA70366.1"/>
    </source>
</evidence>
<feature type="transmembrane region" description="Helical" evidence="7">
    <location>
        <begin position="452"/>
        <end position="471"/>
    </location>
</feature>
<feature type="transmembrane region" description="Helical" evidence="7">
    <location>
        <begin position="559"/>
        <end position="580"/>
    </location>
</feature>
<dbReference type="PANTHER" id="PTHR43386">
    <property type="entry name" value="OLIGOPEPTIDE TRANSPORT SYSTEM PERMEASE PROTEIN APPC"/>
    <property type="match status" value="1"/>
</dbReference>
<dbReference type="EMBL" id="QRQN01000006">
    <property type="protein sequence ID" value="RHN09755.1"/>
    <property type="molecule type" value="Genomic_DNA"/>
</dbReference>
<dbReference type="InterPro" id="IPR050366">
    <property type="entry name" value="BP-dependent_transpt_permease"/>
</dbReference>
<dbReference type="GO" id="GO:0005886">
    <property type="term" value="C:plasma membrane"/>
    <property type="evidence" value="ECO:0007669"/>
    <property type="project" value="UniProtKB-SubCell"/>
</dbReference>
<sequence>MKMLKHLFGKRDKELDVLQEEALQSPLRTVVRNFTSNRLAFGGLIVFLVIFLIVLIGPVFNPIDLSEKEETQINVAPGLNMMKVPDGLKGNVKEISTGATFSVGVDNDGKVYVWGYTKISNKIDIAKKMPKQKEMGKVVSVSAGFDHVMALNEDGELFIWGSDRMGQCQIPMEVKHEKIKQIAAGYQISYVLTEGGEVIAWGNENLNDVRLTRRNGNSHIAKISVANTTLMALTDDGEIRHLGSQKSDISNIPEDLGKAKDIVTTSDACVALMEDGSLRIWGKANKSEKEIPEMDGEIVSMFAGRYHITALTDKGTVYSWGSNAKHQTDVPKKAKDVTAIYGGTYQNYAVTKSGDIVTWGLKGYLFGSDELGRDVFTRILNGGRMTMTIGAISVIISTIIGIIVGGVSGFFGGWVDIVLQRITEIVACLPFLPMAMILTSIIGNSMTESARIALIMVILGILSWPSLARLVRAQVLAEREQEFVTAANAMGVKRSVIVFKHIIPNVISVIIVSATLDFAYCMLTESTLSFLGFGVKLPRPTWGNMLNGCVSSVVIQNYWWRWVFPAIMLGICVICINMVGDGLRDAIDPKSNER</sequence>
<dbReference type="SUPFAM" id="SSF161098">
    <property type="entry name" value="MetI-like"/>
    <property type="match status" value="1"/>
</dbReference>
<evidence type="ECO:0000256" key="5">
    <source>
        <dbReference type="ARBA" id="ARBA00022989"/>
    </source>
</evidence>
<organism evidence="9 12">
    <name type="scientific">Roseburia intestinalis</name>
    <dbReference type="NCBI Taxonomy" id="166486"/>
    <lineage>
        <taxon>Bacteria</taxon>
        <taxon>Bacillati</taxon>
        <taxon>Bacillota</taxon>
        <taxon>Clostridia</taxon>
        <taxon>Lachnospirales</taxon>
        <taxon>Lachnospiraceae</taxon>
        <taxon>Roseburia</taxon>
    </lineage>
</organism>
<reference evidence="9 12" key="1">
    <citation type="submission" date="2015-09" db="EMBL/GenBank/DDBJ databases">
        <authorList>
            <consortium name="Pathogen Informatics"/>
        </authorList>
    </citation>
    <scope>NUCLEOTIDE SEQUENCE [LARGE SCALE GENOMIC DNA]</scope>
    <source>
        <strain evidence="9 12">2789STDY5834960</strain>
    </source>
</reference>
<dbReference type="STRING" id="166486.ERS852572_01583"/>
<dbReference type="InterPro" id="IPR000515">
    <property type="entry name" value="MetI-like"/>
</dbReference>
<evidence type="ECO:0000256" key="6">
    <source>
        <dbReference type="ARBA" id="ARBA00023136"/>
    </source>
</evidence>
<dbReference type="CDD" id="cd06261">
    <property type="entry name" value="TM_PBP2"/>
    <property type="match status" value="1"/>
</dbReference>
<dbReference type="Pfam" id="PF00528">
    <property type="entry name" value="BPD_transp_1"/>
    <property type="match status" value="1"/>
</dbReference>
<evidence type="ECO:0000313" key="11">
    <source>
        <dbReference type="EMBL" id="RHN09755.1"/>
    </source>
</evidence>
<evidence type="ECO:0000256" key="1">
    <source>
        <dbReference type="ARBA" id="ARBA00004651"/>
    </source>
</evidence>
<dbReference type="InterPro" id="IPR035906">
    <property type="entry name" value="MetI-like_sf"/>
</dbReference>
<dbReference type="OrthoDB" id="9797852at2"/>
<feature type="domain" description="ABC transmembrane type-1" evidence="8">
    <location>
        <begin position="383"/>
        <end position="580"/>
    </location>
</feature>
<dbReference type="Proteomes" id="UP000095350">
    <property type="component" value="Unassembled WGS sequence"/>
</dbReference>